<protein>
    <submittedName>
        <fullName evidence="1">MBL fold metallo-hydrolase</fullName>
    </submittedName>
</protein>
<organism evidence="1 2">
    <name type="scientific">Candidatus Sarcina troglodytae</name>
    <dbReference type="NCBI Taxonomy" id="2726954"/>
    <lineage>
        <taxon>Bacteria</taxon>
        <taxon>Bacillati</taxon>
        <taxon>Bacillota</taxon>
        <taxon>Clostridia</taxon>
        <taxon>Eubacteriales</taxon>
        <taxon>Clostridiaceae</taxon>
        <taxon>Sarcina</taxon>
    </lineage>
</organism>
<dbReference type="Proteomes" id="UP000594603">
    <property type="component" value="Chromosome"/>
</dbReference>
<reference evidence="1" key="1">
    <citation type="submission" date="2020-04" db="EMBL/GenBank/DDBJ databases">
        <title>A novel bacterium ('Candidatus Sarcina troglodytae' sp. nov.) linked to a protracted, uniformly lethal epizootic among sanctuary western chimpanzees (Pan troglodytes verus) in Sierra Leone.</title>
        <authorList>
            <person name="Owens L.A."/>
            <person name="Colitti B."/>
            <person name="Hirji I."/>
            <person name="Pizaro A."/>
            <person name="Jaffe J.E."/>
            <person name="Moittie S."/>
            <person name="Bishop-Lilly K.A."/>
            <person name="Estrella L.A."/>
            <person name="Voegtly L.J."/>
            <person name="Kuhn J.H."/>
            <person name="Suen G."/>
            <person name="Deblois C.L."/>
            <person name="Dunn C."/>
            <person name="Juan-Salles C."/>
            <person name="Goldberg T.L."/>
        </authorList>
    </citation>
    <scope>NUCLEOTIDE SEQUENCE</scope>
    <source>
        <strain evidence="1">JB2</strain>
    </source>
</reference>
<sequence>MFITFYLGDDFIKIKKQLFIIFPIIFFFLFVFIKNYPKSTQNNFFKVHYIDVGQGDASLIQVNNKNILIDSGPYDSKDTLVNYLKSLNIKTLDYIIATHPHEDHIGSMATIIKSFNVLNFFAPKVSHNTESFLDMLYELNKKSLKINVLKQGMGSSIDLGNNTSVEVFSPIKETYDNLNNYSPIMKIVYKNTSFLFTGDAEDDLEKEVLNSNVNLSSDVLKIGHHGSSTSTSEKFLTAVSPKLSIISVGINNSYKHPSTKTLNLLDKYNIRYYRTDEDGTIIIKSDGNSLYIN</sequence>
<accession>A0ACD1BGG5</accession>
<gene>
    <name evidence="1" type="ORF">HH195_06580</name>
</gene>
<evidence type="ECO:0000313" key="2">
    <source>
        <dbReference type="Proteomes" id="UP000594603"/>
    </source>
</evidence>
<dbReference type="EMBL" id="CP051754">
    <property type="protein sequence ID" value="QPJ86535.1"/>
    <property type="molecule type" value="Genomic_DNA"/>
</dbReference>
<keyword evidence="2" id="KW-1185">Reference proteome</keyword>
<name>A0ACD1BGG5_9CLOT</name>
<evidence type="ECO:0000313" key="1">
    <source>
        <dbReference type="EMBL" id="QPJ86535.1"/>
    </source>
</evidence>
<proteinExistence type="predicted"/>